<dbReference type="AlphaFoldDB" id="A0A8H5B669"/>
<feature type="region of interest" description="Disordered" evidence="1">
    <location>
        <begin position="551"/>
        <end position="969"/>
    </location>
</feature>
<feature type="compositionally biased region" description="Low complexity" evidence="1">
    <location>
        <begin position="464"/>
        <end position="479"/>
    </location>
</feature>
<feature type="compositionally biased region" description="Low complexity" evidence="1">
    <location>
        <begin position="1094"/>
        <end position="1108"/>
    </location>
</feature>
<name>A0A8H5B669_9AGAR</name>
<reference evidence="2 3" key="1">
    <citation type="journal article" date="2020" name="ISME J.">
        <title>Uncovering the hidden diversity of litter-decomposition mechanisms in mushroom-forming fungi.</title>
        <authorList>
            <person name="Floudas D."/>
            <person name="Bentzer J."/>
            <person name="Ahren D."/>
            <person name="Johansson T."/>
            <person name="Persson P."/>
            <person name="Tunlid A."/>
        </authorList>
    </citation>
    <scope>NUCLEOTIDE SEQUENCE [LARGE SCALE GENOMIC DNA]</scope>
    <source>
        <strain evidence="2 3">CBS 101986</strain>
    </source>
</reference>
<feature type="compositionally biased region" description="Low complexity" evidence="1">
    <location>
        <begin position="914"/>
        <end position="923"/>
    </location>
</feature>
<feature type="compositionally biased region" description="Pro residues" evidence="1">
    <location>
        <begin position="573"/>
        <end position="605"/>
    </location>
</feature>
<feature type="compositionally biased region" description="Low complexity" evidence="1">
    <location>
        <begin position="627"/>
        <end position="639"/>
    </location>
</feature>
<dbReference type="OrthoDB" id="3262497at2759"/>
<feature type="region of interest" description="Disordered" evidence="1">
    <location>
        <begin position="218"/>
        <end position="273"/>
    </location>
</feature>
<sequence length="1117" mass="115928">MDDPWANAWGETSRPALSESSASSWTAPSVSVIQGDHEDDLSMPSWSSGPNAGWTEPDLPETSLWGADTVAGGWNPAPSSFDRMSLASKESDASPEPDASQEPLHSPVNHEPRKSPETPPLDEGGWKVPTIQADAESPKPSPPASPVKVAPLSLSPANGVNDFGSGGWDPAPSLPAEHSDKSLALEKEPSPAKARPVSSVPDDIDGFGVFETAHEVDEADGWGSPSRAGFTAPSGDPWATAEPWGSESAAHAQEDTSEDDAWEAARQQKAKQDLHVPPELLASILHQFEDLALDLWPDKEEGAELERRVDFESIGLESAVSRLIPQDLTLPQNVPFSKTFSSKQVAEALKLTRHSACTRSGPMAFYMASKGSSSWEAALKSKPLVPQEDTTPAGWKIVAPEEKDSASTDETKKRPGGGLLSFFQRKSTTSSLSEESKQQEPSTGTPRASVDSTKSSASQDKTVAKSTPSSPSVVSFASSLNPISEATVAKPPTPSLMPDFSADSIVRVETPPAPSAVSRFLGRFSGRTRTSSNPSMALSSDDLEFLADVPTAASGDTVTQLDTDSLSAMIRSPPLPTKLPAPLAPPPRAPPQPTRTLSPPPPPKTQPVQADDFMSFFDALPPTQVQAPSSSDSPLSLLAPSPPPPVKPDRAQSVTSFQAFAAPAPSVAPSIPETRGFSLDERAPTPKDESANTDSWPSFDYPVPAPSPKPPSFRVATPSQAAKRPFVAVMASSSRPPSAPATPPLLPKPGSGFAFPPPPSTQRPAINGSPLTSNSRGSSPFPPPPSSRGQTPLSIQPTPPPQPSVSVDDDDDDFADFLSSPAQTTPPASNAFQSFASAPAAVSTSPPPRPMHTTNLSDSFDDFMDPIPPIPPAKNAPSSGSFVSARPPALAPPPAMSIRKPPASSPPPPPPAPSSSSSSLSQKPSRKTDHSRTLSLMETAAARGRWLGPPSPLPEALPPPTSNHSNNGHAAVVDYMGGALGGGDGGMSVGASSMQAAQAVATNAMSGMSGAALRPDSRPSLSRDGNATGKAPMTTPSWAFPPPAFNLSLAPPPRAPGPFPSGALKPANLNANGTSSPFTFPPMGTPAPSASVNASKGTGTAKTGGLSAQDLSFFEGL</sequence>
<feature type="compositionally biased region" description="Low complexity" evidence="1">
    <location>
        <begin position="13"/>
        <end position="31"/>
    </location>
</feature>
<comment type="caution">
    <text evidence="2">The sequence shown here is derived from an EMBL/GenBank/DDBJ whole genome shotgun (WGS) entry which is preliminary data.</text>
</comment>
<evidence type="ECO:0000256" key="1">
    <source>
        <dbReference type="SAM" id="MobiDB-lite"/>
    </source>
</evidence>
<feature type="compositionally biased region" description="Low complexity" evidence="1">
    <location>
        <begin position="656"/>
        <end position="670"/>
    </location>
</feature>
<feature type="compositionally biased region" description="Low complexity" evidence="1">
    <location>
        <begin position="834"/>
        <end position="844"/>
    </location>
</feature>
<feature type="compositionally biased region" description="Basic and acidic residues" evidence="1">
    <location>
        <begin position="678"/>
        <end position="690"/>
    </location>
</feature>
<feature type="region of interest" description="Disordered" evidence="1">
    <location>
        <begin position="1008"/>
        <end position="1117"/>
    </location>
</feature>
<feature type="compositionally biased region" description="Polar residues" evidence="1">
    <location>
        <begin position="1069"/>
        <end position="1078"/>
    </location>
</feature>
<keyword evidence="3" id="KW-1185">Reference proteome</keyword>
<gene>
    <name evidence="2" type="ORF">D9619_006349</name>
</gene>
<feature type="compositionally biased region" description="Pro residues" evidence="1">
    <location>
        <begin position="949"/>
        <end position="961"/>
    </location>
</feature>
<feature type="compositionally biased region" description="Polar residues" evidence="1">
    <location>
        <begin position="443"/>
        <end position="460"/>
    </location>
</feature>
<proteinExistence type="predicted"/>
<evidence type="ECO:0000313" key="2">
    <source>
        <dbReference type="EMBL" id="KAF5316462.1"/>
    </source>
</evidence>
<feature type="compositionally biased region" description="Pro residues" evidence="1">
    <location>
        <begin position="737"/>
        <end position="747"/>
    </location>
</feature>
<dbReference type="EMBL" id="JAACJJ010000042">
    <property type="protein sequence ID" value="KAF5316462.1"/>
    <property type="molecule type" value="Genomic_DNA"/>
</dbReference>
<feature type="region of interest" description="Disordered" evidence="1">
    <location>
        <begin position="1"/>
        <end position="206"/>
    </location>
</feature>
<evidence type="ECO:0000313" key="3">
    <source>
        <dbReference type="Proteomes" id="UP000567179"/>
    </source>
</evidence>
<feature type="compositionally biased region" description="Basic and acidic residues" evidence="1">
    <location>
        <begin position="177"/>
        <end position="190"/>
    </location>
</feature>
<feature type="compositionally biased region" description="Low complexity" evidence="1">
    <location>
        <begin position="787"/>
        <end position="796"/>
    </location>
</feature>
<feature type="compositionally biased region" description="Basic and acidic residues" evidence="1">
    <location>
        <begin position="399"/>
        <end position="413"/>
    </location>
</feature>
<accession>A0A8H5B669</accession>
<feature type="compositionally biased region" description="Polar residues" evidence="1">
    <location>
        <begin position="823"/>
        <end position="833"/>
    </location>
</feature>
<organism evidence="2 3">
    <name type="scientific">Psilocybe cf. subviscida</name>
    <dbReference type="NCBI Taxonomy" id="2480587"/>
    <lineage>
        <taxon>Eukaryota</taxon>
        <taxon>Fungi</taxon>
        <taxon>Dikarya</taxon>
        <taxon>Basidiomycota</taxon>
        <taxon>Agaricomycotina</taxon>
        <taxon>Agaricomycetes</taxon>
        <taxon>Agaricomycetidae</taxon>
        <taxon>Agaricales</taxon>
        <taxon>Agaricineae</taxon>
        <taxon>Strophariaceae</taxon>
        <taxon>Psilocybe</taxon>
    </lineage>
</organism>
<protein>
    <submittedName>
        <fullName evidence="2">Uncharacterized protein</fullName>
    </submittedName>
</protein>
<feature type="region of interest" description="Disordered" evidence="1">
    <location>
        <begin position="383"/>
        <end position="480"/>
    </location>
</feature>
<feature type="compositionally biased region" description="Polar residues" evidence="1">
    <location>
        <begin position="554"/>
        <end position="566"/>
    </location>
</feature>
<feature type="compositionally biased region" description="Pro residues" evidence="1">
    <location>
        <begin position="1039"/>
        <end position="1059"/>
    </location>
</feature>
<feature type="compositionally biased region" description="Pro residues" evidence="1">
    <location>
        <begin position="903"/>
        <end position="913"/>
    </location>
</feature>
<dbReference type="Proteomes" id="UP000567179">
    <property type="component" value="Unassembled WGS sequence"/>
</dbReference>